<dbReference type="Gene3D" id="1.10.20.70">
    <property type="entry name" value="Transcription termination and cleavage factor, C-terminal domain"/>
    <property type="match status" value="1"/>
</dbReference>
<gene>
    <name evidence="6" type="ORF">SU7_1298</name>
</gene>
<protein>
    <submittedName>
        <fullName evidence="6">Pti1p</fullName>
    </submittedName>
</protein>
<comment type="subcellular location">
    <subcellularLocation>
        <location evidence="1">Nucleus</location>
    </subcellularLocation>
</comment>
<dbReference type="AlphaFoldDB" id="J8LN45"/>
<keyword evidence="2" id="KW-0539">Nucleus</keyword>
<reference evidence="6 7" key="1">
    <citation type="journal article" date="2013" name="BMC Genomics">
        <title>High quality de novo sequencing and assembly of the Saccharomyces arboricolus genome.</title>
        <authorList>
            <person name="Liti G."/>
            <person name="Nguyen Ba A.N."/>
            <person name="Blythe M."/>
            <person name="Mueller C.A."/>
            <person name="Bergstroem A."/>
            <person name="Cubillos F.A."/>
            <person name="Dafhnis-Calas F."/>
            <person name="Khoshraftar S."/>
            <person name="Malla S."/>
            <person name="Mehta N."/>
            <person name="Siow C.C."/>
            <person name="Warringer J."/>
            <person name="Moses A.M."/>
            <person name="Louis E.J."/>
            <person name="Nieduszynski C.A."/>
        </authorList>
    </citation>
    <scope>NUCLEOTIDE SEQUENCE [LARGE SCALE GENOMIC DNA]</scope>
    <source>
        <strain evidence="7">H-6 / AS 2.3317 / CBS 10644</strain>
    </source>
</reference>
<dbReference type="InterPro" id="IPR026896">
    <property type="entry name" value="CSTF_C"/>
</dbReference>
<keyword evidence="3" id="KW-0175">Coiled coil</keyword>
<dbReference type="Proteomes" id="UP000006968">
    <property type="component" value="Chromosome VII"/>
</dbReference>
<feature type="region of interest" description="Disordered" evidence="4">
    <location>
        <begin position="366"/>
        <end position="385"/>
    </location>
</feature>
<dbReference type="InterPro" id="IPR000504">
    <property type="entry name" value="RRM_dom"/>
</dbReference>
<dbReference type="Gene3D" id="3.30.70.330">
    <property type="match status" value="1"/>
</dbReference>
<evidence type="ECO:0000259" key="5">
    <source>
        <dbReference type="SMART" id="SM00360"/>
    </source>
</evidence>
<dbReference type="OrthoDB" id="272703at2759"/>
<sequence>MTDPRRRTGRHFLTPENLSSTIQITNLPPEWNQDIVTSVVAGSGPVIDIKSKNDPRTGKLTGVLFDYMTSKDCKRAWEILNRIENFPVKIEQIIPSSYKNHLKEAANNNNNNNNNQNNQKQVLQLNRDSYPFEAGLELPFEMVTEVPIPRRPPPPQALNNANSTLNNTNIQFPDILSKASKHLPNFQEGSIIAPDKISQNLSRIPPLQLIEIISNLKILSNQENIQKSQLESFLNTNSDITISVTQALLEMGFIDYSVVTKVLKLQTNEASSMLSSNSTSTSNTPMGGVRNNTPLHVPSNEANNNPANMPLHVTMPMPMSTPPFIPPSLQQQPFGFVPPGSFMPPVQAPSMGQSVLMNQPNQIQQQNVGTTEAPPGASKDGNNGTINMEKLQLLPTNQQDMIKQVLTLTPVQIQSLPSDQQVMVENFRKEYIL</sequence>
<feature type="coiled-coil region" evidence="3">
    <location>
        <begin position="99"/>
        <end position="126"/>
    </location>
</feature>
<evidence type="ECO:0000256" key="2">
    <source>
        <dbReference type="ARBA" id="ARBA00023242"/>
    </source>
</evidence>
<dbReference type="GO" id="GO:0003729">
    <property type="term" value="F:mRNA binding"/>
    <property type="evidence" value="ECO:0007669"/>
    <property type="project" value="TreeGrafter"/>
</dbReference>
<dbReference type="SMART" id="SM00360">
    <property type="entry name" value="RRM"/>
    <property type="match status" value="1"/>
</dbReference>
<evidence type="ECO:0000313" key="7">
    <source>
        <dbReference type="Proteomes" id="UP000006968"/>
    </source>
</evidence>
<dbReference type="Pfam" id="PF14327">
    <property type="entry name" value="CSTF2_hinge"/>
    <property type="match status" value="1"/>
</dbReference>
<dbReference type="EMBL" id="ALIE01000089">
    <property type="protein sequence ID" value="EJS43542.1"/>
    <property type="molecule type" value="Genomic_DNA"/>
</dbReference>
<dbReference type="PANTHER" id="PTHR45735:SF11">
    <property type="entry name" value="PROTEIN PTI1"/>
    <property type="match status" value="1"/>
</dbReference>
<comment type="caution">
    <text evidence="6">The sequence shown here is derived from an EMBL/GenBank/DDBJ whole genome shotgun (WGS) entry which is preliminary data.</text>
</comment>
<evidence type="ECO:0000256" key="4">
    <source>
        <dbReference type="SAM" id="MobiDB-lite"/>
    </source>
</evidence>
<dbReference type="HOGENOM" id="CLU_040439_0_0_1"/>
<dbReference type="GO" id="GO:0005847">
    <property type="term" value="C:mRNA cleavage and polyadenylation specificity factor complex"/>
    <property type="evidence" value="ECO:0007669"/>
    <property type="project" value="TreeGrafter"/>
</dbReference>
<evidence type="ECO:0000256" key="3">
    <source>
        <dbReference type="SAM" id="Coils"/>
    </source>
</evidence>
<name>J8LN45_SACAR</name>
<accession>J8LN45</accession>
<dbReference type="InterPro" id="IPR038192">
    <property type="entry name" value="CSTF_C_sf"/>
</dbReference>
<evidence type="ECO:0000313" key="6">
    <source>
        <dbReference type="EMBL" id="EJS43542.1"/>
    </source>
</evidence>
<organism evidence="6 7">
    <name type="scientific">Saccharomyces arboricola (strain H-6 / AS 2.3317 / CBS 10644)</name>
    <name type="common">Yeast</name>
    <dbReference type="NCBI Taxonomy" id="1160507"/>
    <lineage>
        <taxon>Eukaryota</taxon>
        <taxon>Fungi</taxon>
        <taxon>Dikarya</taxon>
        <taxon>Ascomycota</taxon>
        <taxon>Saccharomycotina</taxon>
        <taxon>Saccharomycetes</taxon>
        <taxon>Saccharomycetales</taxon>
        <taxon>Saccharomycetaceae</taxon>
        <taxon>Saccharomyces</taxon>
    </lineage>
</organism>
<dbReference type="SUPFAM" id="SSF54928">
    <property type="entry name" value="RNA-binding domain, RBD"/>
    <property type="match status" value="1"/>
</dbReference>
<dbReference type="PANTHER" id="PTHR45735">
    <property type="entry name" value="CLEAVAGE STIMULATION FACTOR SUBUNIT 2"/>
    <property type="match status" value="1"/>
</dbReference>
<keyword evidence="7" id="KW-1185">Reference proteome</keyword>
<feature type="domain" description="RRM" evidence="5">
    <location>
        <begin position="21"/>
        <end position="91"/>
    </location>
</feature>
<dbReference type="GO" id="GO:0031124">
    <property type="term" value="P:mRNA 3'-end processing"/>
    <property type="evidence" value="ECO:0007669"/>
    <property type="project" value="InterPro"/>
</dbReference>
<evidence type="ECO:0000256" key="1">
    <source>
        <dbReference type="ARBA" id="ARBA00004123"/>
    </source>
</evidence>
<dbReference type="InterPro" id="IPR035979">
    <property type="entry name" value="RBD_domain_sf"/>
</dbReference>
<dbReference type="InterPro" id="IPR025742">
    <property type="entry name" value="CSTF2_hinge"/>
</dbReference>
<dbReference type="Pfam" id="PF14304">
    <property type="entry name" value="CSTF_C"/>
    <property type="match status" value="1"/>
</dbReference>
<dbReference type="InterPro" id="IPR012677">
    <property type="entry name" value="Nucleotide-bd_a/b_plait_sf"/>
</dbReference>
<proteinExistence type="predicted"/>